<dbReference type="InterPro" id="IPR055401">
    <property type="entry name" value="CEMIP_beta-hel_dom"/>
</dbReference>
<dbReference type="InterPro" id="IPR011050">
    <property type="entry name" value="Pectin_lyase_fold/virulence"/>
</dbReference>
<evidence type="ECO:0000256" key="4">
    <source>
        <dbReference type="ARBA" id="ARBA00023180"/>
    </source>
</evidence>
<evidence type="ECO:0000256" key="5">
    <source>
        <dbReference type="SAM" id="MobiDB-lite"/>
    </source>
</evidence>
<dbReference type="Pfam" id="PF10162">
    <property type="entry name" value="G8"/>
    <property type="match status" value="1"/>
</dbReference>
<dbReference type="Gene3D" id="2.160.20.10">
    <property type="entry name" value="Single-stranded right-handed beta-helix, Pectin lyase-like"/>
    <property type="match status" value="1"/>
</dbReference>
<dbReference type="RefSeq" id="WP_151135303.1">
    <property type="nucleotide sequence ID" value="NZ_VZUS01000001.1"/>
</dbReference>
<keyword evidence="2" id="KW-0472">Membrane</keyword>
<dbReference type="PROSITE" id="PS51484">
    <property type="entry name" value="G8"/>
    <property type="match status" value="1"/>
</dbReference>
<organism evidence="7">
    <name type="scientific">Haloferax sp. CBA1149</name>
    <dbReference type="NCBI Taxonomy" id="2650753"/>
    <lineage>
        <taxon>Archaea</taxon>
        <taxon>Methanobacteriati</taxon>
        <taxon>Methanobacteriota</taxon>
        <taxon>Stenosarchaea group</taxon>
        <taxon>Halobacteria</taxon>
        <taxon>Halobacteriales</taxon>
        <taxon>Haloferacaceae</taxon>
        <taxon>Haloferax</taxon>
    </lineage>
</organism>
<dbReference type="GO" id="GO:0005886">
    <property type="term" value="C:plasma membrane"/>
    <property type="evidence" value="ECO:0007669"/>
    <property type="project" value="UniProtKB-SubCell"/>
</dbReference>
<dbReference type="PANTHER" id="PTHR46769:SF2">
    <property type="entry name" value="FIBROCYSTIN-L ISOFORM 2 PRECURSOR-RELATED"/>
    <property type="match status" value="1"/>
</dbReference>
<feature type="domain" description="G8" evidence="6">
    <location>
        <begin position="81"/>
        <end position="205"/>
    </location>
</feature>
<reference evidence="7" key="1">
    <citation type="submission" date="2019-09" db="EMBL/GenBank/DDBJ databases">
        <title>Genomic analysis of Haloferax sp. CBA1149.</title>
        <authorList>
            <person name="Roh S.W."/>
        </authorList>
    </citation>
    <scope>NUCLEOTIDE SEQUENCE</scope>
    <source>
        <strain evidence="7">CBA1149</strain>
    </source>
</reference>
<comment type="subcellular location">
    <subcellularLocation>
        <location evidence="1">Cell membrane</location>
    </subcellularLocation>
</comment>
<feature type="region of interest" description="Disordered" evidence="5">
    <location>
        <begin position="310"/>
        <end position="354"/>
    </location>
</feature>
<name>A0A643JVC9_9EURY</name>
<evidence type="ECO:0000259" key="6">
    <source>
        <dbReference type="PROSITE" id="PS51484"/>
    </source>
</evidence>
<dbReference type="InterPro" id="IPR006311">
    <property type="entry name" value="TAT_signal"/>
</dbReference>
<dbReference type="InterPro" id="IPR019316">
    <property type="entry name" value="G8_domain"/>
</dbReference>
<dbReference type="EMBL" id="VZUS01000001">
    <property type="protein sequence ID" value="KAB1187044.1"/>
    <property type="molecule type" value="Genomic_DNA"/>
</dbReference>
<proteinExistence type="predicted"/>
<evidence type="ECO:0000313" key="7">
    <source>
        <dbReference type="EMBL" id="KAB1187044.1"/>
    </source>
</evidence>
<dbReference type="InterPro" id="IPR052387">
    <property type="entry name" value="Fibrocystin"/>
</dbReference>
<dbReference type="Pfam" id="PF24606">
    <property type="entry name" value="CEMIP_beta-hel"/>
    <property type="match status" value="1"/>
</dbReference>
<gene>
    <name evidence="7" type="ORF">Hfx1149_02960</name>
</gene>
<evidence type="ECO:0000256" key="1">
    <source>
        <dbReference type="ARBA" id="ARBA00004236"/>
    </source>
</evidence>
<keyword evidence="3" id="KW-0732">Signal</keyword>
<protein>
    <recommendedName>
        <fullName evidence="6">G8 domain-containing protein</fullName>
    </recommendedName>
</protein>
<dbReference type="PANTHER" id="PTHR46769">
    <property type="entry name" value="POLYCYSTIC KIDNEY AND HEPATIC DISEASE 1 (AUTOSOMAL RECESSIVE)-LIKE 1"/>
    <property type="match status" value="1"/>
</dbReference>
<comment type="caution">
    <text evidence="7">The sequence shown here is derived from an EMBL/GenBank/DDBJ whole genome shotgun (WGS) entry which is preliminary data.</text>
</comment>
<dbReference type="InterPro" id="IPR012334">
    <property type="entry name" value="Pectin_lyas_fold"/>
</dbReference>
<keyword evidence="2" id="KW-1003">Cell membrane</keyword>
<sequence>MSDDPPASNTTDRALVTSRRAFLAGLGVGAAGTAGALTGVPDVTRFVDGDDGHSDAHHVRALVSTDDVTHRAAGGRWRDADAWDSAVPDDGARVLVPEGVTMTLDHEATARLRTVRVDGTLTVDPTATTQLLLDTLVVTETGTLELGTPENPIERGAGSRLTFLDRGPLDEAADPVRIGRGLLTLAGATIRIAGATVTPWATLERAPRAGDAELLLAESPTGWEIGDTLALAGMHPDRDEDEVLTVAGVDGRRVRLDTPLEFDHVPPRDSFSAVVASLTRAVTLESESSQTNRRGHVMFMSDDVHISHTGFSSLGRTDKSRPFTDPKNGVPPSDADPNPQSRYACHFHRTGTSTENRPRVVEGCVVDGSPGWGYVNHASHVRFEDNVSFRVFGAGFVAETGAERGTFRRNFALRSHGSGSVPDGRQFKADSEGNIDDFGHGGYGFWFQGPAVVVEDNVAAGHRHYGFVYWNRAKPDAEVSPETLDSLVGKVPNIPVEALDGQPELARSDRVEDGMVPSSFVRFASFARNTVFASGGGLDISRHMFTFSHDRVDAYSVVEDFTAFNIGSHYSQWDHLRTPNDRGAQGGENGISIRYSANVVLRNPTLVSGSGGRRGVGINRNHAPANVHVENPDVEGWFVGIRAPPRGSAPIRGGRLDNYIDVHVIGGTTDRRWSKKQQIDVEGVEFAESGRADLFLSAELDDHIYGLFTPEGHVRRDGEALYFAEQAPDFVPFPTNSDLNAADPDDDALADLSDVSPNALVGKTNAELFDAYGLAVEGDVRPDDAGPAPGVEGGFVVGGSGPAISESLGPVERVHSAEGSVYELGRLRSDEPLYVFDEATFLTVPGRYTGLPYIRPEHDDADSERQSFLTLTLSAPATVFVAYDAETRPKWLSGWTDTGDTIGTTDGTRRVYRKQFDAGTARLGGAPDTHSMYTVFVRER</sequence>
<dbReference type="SMART" id="SM01225">
    <property type="entry name" value="G8"/>
    <property type="match status" value="1"/>
</dbReference>
<evidence type="ECO:0000256" key="2">
    <source>
        <dbReference type="ARBA" id="ARBA00022475"/>
    </source>
</evidence>
<evidence type="ECO:0000256" key="3">
    <source>
        <dbReference type="ARBA" id="ARBA00022729"/>
    </source>
</evidence>
<dbReference type="PROSITE" id="PS51318">
    <property type="entry name" value="TAT"/>
    <property type="match status" value="1"/>
</dbReference>
<dbReference type="SUPFAM" id="SSF51126">
    <property type="entry name" value="Pectin lyase-like"/>
    <property type="match status" value="1"/>
</dbReference>
<accession>A0A643JVC9</accession>
<keyword evidence="4" id="KW-0325">Glycoprotein</keyword>
<dbReference type="AlphaFoldDB" id="A0A643JVC9"/>